<reference evidence="1" key="1">
    <citation type="journal article" date="2014" name="Front. Microbiol.">
        <title>High frequency of phylogenetically diverse reductive dehalogenase-homologous genes in deep subseafloor sedimentary metagenomes.</title>
        <authorList>
            <person name="Kawai M."/>
            <person name="Futagami T."/>
            <person name="Toyoda A."/>
            <person name="Takaki Y."/>
            <person name="Nishi S."/>
            <person name="Hori S."/>
            <person name="Arai W."/>
            <person name="Tsubouchi T."/>
            <person name="Morono Y."/>
            <person name="Uchiyama I."/>
            <person name="Ito T."/>
            <person name="Fujiyama A."/>
            <person name="Inagaki F."/>
            <person name="Takami H."/>
        </authorList>
    </citation>
    <scope>NUCLEOTIDE SEQUENCE</scope>
    <source>
        <strain evidence="1">Expedition CK06-06</strain>
    </source>
</reference>
<dbReference type="EMBL" id="BARW01006231">
    <property type="protein sequence ID" value="GAI87278.1"/>
    <property type="molecule type" value="Genomic_DNA"/>
</dbReference>
<feature type="non-terminal residue" evidence="1">
    <location>
        <position position="1"/>
    </location>
</feature>
<accession>X1S311</accession>
<sequence>LAVVPIGTEVIVDMTNWRTSIPLGNAGTYTFDQFIHLKTKSGWGEASTGFKIAISSVAAS</sequence>
<proteinExistence type="predicted"/>
<evidence type="ECO:0000313" key="1">
    <source>
        <dbReference type="EMBL" id="GAI87278.1"/>
    </source>
</evidence>
<comment type="caution">
    <text evidence="1">The sequence shown here is derived from an EMBL/GenBank/DDBJ whole genome shotgun (WGS) entry which is preliminary data.</text>
</comment>
<gene>
    <name evidence="1" type="ORF">S12H4_13072</name>
</gene>
<name>X1S311_9ZZZZ</name>
<dbReference type="AlphaFoldDB" id="X1S311"/>
<organism evidence="1">
    <name type="scientific">marine sediment metagenome</name>
    <dbReference type="NCBI Taxonomy" id="412755"/>
    <lineage>
        <taxon>unclassified sequences</taxon>
        <taxon>metagenomes</taxon>
        <taxon>ecological metagenomes</taxon>
    </lineage>
</organism>
<protein>
    <submittedName>
        <fullName evidence="1">Uncharacterized protein</fullName>
    </submittedName>
</protein>